<protein>
    <submittedName>
        <fullName evidence="1">Uncharacterized protein</fullName>
    </submittedName>
</protein>
<sequence length="112" mass="13166">MKKIQELKPAAAEWLMKIDLSMWSRHAFPVDLKNNHVTNNIAESFNAWIGEFRGRPVMTLLEGVRTKVMNMIHKRHDKGLHRTQDIMPNILKKVNEQMEWSRQCNFHVASNT</sequence>
<reference evidence="1" key="2">
    <citation type="journal article" date="2024" name="Plant">
        <title>Genomic evolution and insights into agronomic trait innovations of Sesamum species.</title>
        <authorList>
            <person name="Miao H."/>
            <person name="Wang L."/>
            <person name="Qu L."/>
            <person name="Liu H."/>
            <person name="Sun Y."/>
            <person name="Le M."/>
            <person name="Wang Q."/>
            <person name="Wei S."/>
            <person name="Zheng Y."/>
            <person name="Lin W."/>
            <person name="Duan Y."/>
            <person name="Cao H."/>
            <person name="Xiong S."/>
            <person name="Wang X."/>
            <person name="Wei L."/>
            <person name="Li C."/>
            <person name="Ma Q."/>
            <person name="Ju M."/>
            <person name="Zhao R."/>
            <person name="Li G."/>
            <person name="Mu C."/>
            <person name="Tian Q."/>
            <person name="Mei H."/>
            <person name="Zhang T."/>
            <person name="Gao T."/>
            <person name="Zhang H."/>
        </authorList>
    </citation>
    <scope>NUCLEOTIDE SEQUENCE</scope>
    <source>
        <strain evidence="1">3651</strain>
    </source>
</reference>
<name>A0AAE1Y7T6_9LAMI</name>
<dbReference type="EMBL" id="JACGWO010000006">
    <property type="protein sequence ID" value="KAK4424693.1"/>
    <property type="molecule type" value="Genomic_DNA"/>
</dbReference>
<dbReference type="PANTHER" id="PTHR31973:SF187">
    <property type="entry name" value="MUTATOR TRANSPOSASE MUDRA PROTEIN"/>
    <property type="match status" value="1"/>
</dbReference>
<evidence type="ECO:0000313" key="2">
    <source>
        <dbReference type="Proteomes" id="UP001293254"/>
    </source>
</evidence>
<dbReference type="PANTHER" id="PTHR31973">
    <property type="entry name" value="POLYPROTEIN, PUTATIVE-RELATED"/>
    <property type="match status" value="1"/>
</dbReference>
<comment type="caution">
    <text evidence="1">The sequence shown here is derived from an EMBL/GenBank/DDBJ whole genome shotgun (WGS) entry which is preliminary data.</text>
</comment>
<keyword evidence="2" id="KW-1185">Reference proteome</keyword>
<organism evidence="1 2">
    <name type="scientific">Sesamum alatum</name>
    <dbReference type="NCBI Taxonomy" id="300844"/>
    <lineage>
        <taxon>Eukaryota</taxon>
        <taxon>Viridiplantae</taxon>
        <taxon>Streptophyta</taxon>
        <taxon>Embryophyta</taxon>
        <taxon>Tracheophyta</taxon>
        <taxon>Spermatophyta</taxon>
        <taxon>Magnoliopsida</taxon>
        <taxon>eudicotyledons</taxon>
        <taxon>Gunneridae</taxon>
        <taxon>Pentapetalae</taxon>
        <taxon>asterids</taxon>
        <taxon>lamiids</taxon>
        <taxon>Lamiales</taxon>
        <taxon>Pedaliaceae</taxon>
        <taxon>Sesamum</taxon>
    </lineage>
</organism>
<gene>
    <name evidence="1" type="ORF">Salat_1662900</name>
</gene>
<proteinExistence type="predicted"/>
<accession>A0AAE1Y7T6</accession>
<dbReference type="AlphaFoldDB" id="A0AAE1Y7T6"/>
<dbReference type="Proteomes" id="UP001293254">
    <property type="component" value="Unassembled WGS sequence"/>
</dbReference>
<reference evidence="1" key="1">
    <citation type="submission" date="2020-06" db="EMBL/GenBank/DDBJ databases">
        <authorList>
            <person name="Li T."/>
            <person name="Hu X."/>
            <person name="Zhang T."/>
            <person name="Song X."/>
            <person name="Zhang H."/>
            <person name="Dai N."/>
            <person name="Sheng W."/>
            <person name="Hou X."/>
            <person name="Wei L."/>
        </authorList>
    </citation>
    <scope>NUCLEOTIDE SEQUENCE</scope>
    <source>
        <strain evidence="1">3651</strain>
        <tissue evidence="1">Leaf</tissue>
    </source>
</reference>
<evidence type="ECO:0000313" key="1">
    <source>
        <dbReference type="EMBL" id="KAK4424693.1"/>
    </source>
</evidence>